<evidence type="ECO:0000313" key="1">
    <source>
        <dbReference type="EMBL" id="AUD03445.1"/>
    </source>
</evidence>
<name>A0A2K8Z0S5_9BACT</name>
<dbReference type="EMBL" id="CP025096">
    <property type="protein sequence ID" value="AUD03445.1"/>
    <property type="molecule type" value="Genomic_DNA"/>
</dbReference>
<dbReference type="AlphaFoldDB" id="A0A2K8Z0S5"/>
<dbReference type="Proteomes" id="UP000232883">
    <property type="component" value="Chromosome"/>
</dbReference>
<keyword evidence="2" id="KW-1185">Reference proteome</keyword>
<dbReference type="OrthoDB" id="9764438at2"/>
<gene>
    <name evidence="1" type="ORF">CWM47_17355</name>
</gene>
<sequence>MTSLSEEALAPSDQLATYLAARRDALLNNWRTACETDPALKGVKSLSREEFNNKVPFMLNMLQQLYISA</sequence>
<reference evidence="1 2" key="1">
    <citation type="submission" date="2017-11" db="EMBL/GenBank/DDBJ databases">
        <title>Taxonomic description and genome sequences of Spirosoma HA7 sp. nov., isolated from pollen microhabitat of Corylus avellana.</title>
        <authorList>
            <person name="Ambika Manirajan B."/>
            <person name="Suarez C."/>
            <person name="Ratering S."/>
            <person name="Geissler-Plaum R."/>
            <person name="Cardinale M."/>
            <person name="Sylvia S."/>
        </authorList>
    </citation>
    <scope>NUCLEOTIDE SEQUENCE [LARGE SCALE GENOMIC DNA]</scope>
    <source>
        <strain evidence="1 2">HA7</strain>
    </source>
</reference>
<dbReference type="KEGG" id="spir:CWM47_17355"/>
<protein>
    <recommendedName>
        <fullName evidence="3">RsbT co-antagonist protein RsbRD N-terminal domain-containing protein</fullName>
    </recommendedName>
</protein>
<evidence type="ECO:0000313" key="2">
    <source>
        <dbReference type="Proteomes" id="UP000232883"/>
    </source>
</evidence>
<accession>A0A2K8Z0S5</accession>
<evidence type="ECO:0008006" key="3">
    <source>
        <dbReference type="Google" id="ProtNLM"/>
    </source>
</evidence>
<dbReference type="RefSeq" id="WP_100989512.1">
    <property type="nucleotide sequence ID" value="NZ_CP025096.1"/>
</dbReference>
<organism evidence="1 2">
    <name type="scientific">Spirosoma pollinicola</name>
    <dbReference type="NCBI Taxonomy" id="2057025"/>
    <lineage>
        <taxon>Bacteria</taxon>
        <taxon>Pseudomonadati</taxon>
        <taxon>Bacteroidota</taxon>
        <taxon>Cytophagia</taxon>
        <taxon>Cytophagales</taxon>
        <taxon>Cytophagaceae</taxon>
        <taxon>Spirosoma</taxon>
    </lineage>
</organism>
<proteinExistence type="predicted"/>